<dbReference type="OrthoDB" id="10257301at2759"/>
<dbReference type="STRING" id="796925.A0A137P8I7"/>
<evidence type="ECO:0000256" key="5">
    <source>
        <dbReference type="ARBA" id="ARBA00022737"/>
    </source>
</evidence>
<keyword evidence="6" id="KW-0508">mRNA splicing</keyword>
<evidence type="ECO:0000256" key="2">
    <source>
        <dbReference type="ARBA" id="ARBA00022574"/>
    </source>
</evidence>
<feature type="repeat" description="WD" evidence="9">
    <location>
        <begin position="390"/>
        <end position="424"/>
    </location>
</feature>
<dbReference type="PANTHER" id="PTHR43979">
    <property type="entry name" value="PRE-MRNA-PROCESSING FACTOR 17"/>
    <property type="match status" value="1"/>
</dbReference>
<dbReference type="GO" id="GO:0071014">
    <property type="term" value="C:post-mRNA release spliceosomal complex"/>
    <property type="evidence" value="ECO:0007669"/>
    <property type="project" value="EnsemblFungi"/>
</dbReference>
<accession>A0A137P8I7</accession>
<proteinExistence type="predicted"/>
<dbReference type="EMBL" id="KQ964477">
    <property type="protein sequence ID" value="KXN71315.1"/>
    <property type="molecule type" value="Genomic_DNA"/>
</dbReference>
<keyword evidence="12" id="KW-1185">Reference proteome</keyword>
<evidence type="ECO:0000256" key="6">
    <source>
        <dbReference type="ARBA" id="ARBA00023187"/>
    </source>
</evidence>
<dbReference type="PRINTS" id="PR00320">
    <property type="entry name" value="GPROTEINBRPT"/>
</dbReference>
<evidence type="ECO:0000256" key="9">
    <source>
        <dbReference type="PROSITE-ProRule" id="PRU00221"/>
    </source>
</evidence>
<dbReference type="GO" id="GO:0003729">
    <property type="term" value="F:mRNA binding"/>
    <property type="evidence" value="ECO:0007669"/>
    <property type="project" value="TreeGrafter"/>
</dbReference>
<dbReference type="OMA" id="TLWHPHE"/>
<feature type="repeat" description="WD" evidence="9">
    <location>
        <begin position="304"/>
        <end position="345"/>
    </location>
</feature>
<dbReference type="InterPro" id="IPR015943">
    <property type="entry name" value="WD40/YVTN_repeat-like_dom_sf"/>
</dbReference>
<dbReference type="InterPro" id="IPR020472">
    <property type="entry name" value="WD40_PAC1"/>
</dbReference>
<dbReference type="SMART" id="SM00320">
    <property type="entry name" value="WD40"/>
    <property type="match status" value="7"/>
</dbReference>
<dbReference type="InterPro" id="IPR001680">
    <property type="entry name" value="WD40_rpt"/>
</dbReference>
<evidence type="ECO:0000256" key="8">
    <source>
        <dbReference type="ARBA" id="ARBA00068146"/>
    </source>
</evidence>
<evidence type="ECO:0000256" key="10">
    <source>
        <dbReference type="SAM" id="MobiDB-lite"/>
    </source>
</evidence>
<feature type="region of interest" description="Disordered" evidence="10">
    <location>
        <begin position="145"/>
        <end position="166"/>
    </location>
</feature>
<dbReference type="PANTHER" id="PTHR43979:SF1">
    <property type="entry name" value="PRE-MRNA-PROCESSING FACTOR 17"/>
    <property type="match status" value="1"/>
</dbReference>
<keyword evidence="3" id="KW-0507">mRNA processing</keyword>
<dbReference type="GO" id="GO:0071013">
    <property type="term" value="C:catalytic step 2 spliceosome"/>
    <property type="evidence" value="ECO:0007669"/>
    <property type="project" value="InterPro"/>
</dbReference>
<dbReference type="FunFam" id="2.130.10.10:FF:000034">
    <property type="entry name" value="Pre-mRNA-processing factor 17, putative"/>
    <property type="match status" value="1"/>
</dbReference>
<feature type="repeat" description="WD" evidence="9">
    <location>
        <begin position="522"/>
        <end position="555"/>
    </location>
</feature>
<dbReference type="GO" id="GO:0000974">
    <property type="term" value="C:Prp19 complex"/>
    <property type="evidence" value="ECO:0007669"/>
    <property type="project" value="EnsemblFungi"/>
</dbReference>
<feature type="compositionally biased region" description="Basic residues" evidence="10">
    <location>
        <begin position="145"/>
        <end position="156"/>
    </location>
</feature>
<dbReference type="PROSITE" id="PS50294">
    <property type="entry name" value="WD_REPEATS_REGION"/>
    <property type="match status" value="4"/>
</dbReference>
<evidence type="ECO:0000256" key="4">
    <source>
        <dbReference type="ARBA" id="ARBA00022728"/>
    </source>
</evidence>
<dbReference type="PROSITE" id="PS50082">
    <property type="entry name" value="WD_REPEATS_2"/>
    <property type="match status" value="5"/>
</dbReference>
<gene>
    <name evidence="11" type="ORF">CONCODRAFT_57549</name>
</gene>
<dbReference type="InterPro" id="IPR036322">
    <property type="entry name" value="WD40_repeat_dom_sf"/>
</dbReference>
<dbReference type="Proteomes" id="UP000070444">
    <property type="component" value="Unassembled WGS sequence"/>
</dbReference>
<evidence type="ECO:0000256" key="7">
    <source>
        <dbReference type="ARBA" id="ARBA00023242"/>
    </source>
</evidence>
<dbReference type="SUPFAM" id="SSF50978">
    <property type="entry name" value="WD40 repeat-like"/>
    <property type="match status" value="1"/>
</dbReference>
<keyword evidence="4" id="KW-0747">Spliceosome</keyword>
<dbReference type="Pfam" id="PF00400">
    <property type="entry name" value="WD40"/>
    <property type="match status" value="5"/>
</dbReference>
<feature type="repeat" description="WD" evidence="9">
    <location>
        <begin position="492"/>
        <end position="521"/>
    </location>
</feature>
<feature type="compositionally biased region" description="Basic and acidic residues" evidence="10">
    <location>
        <begin position="199"/>
        <end position="211"/>
    </location>
</feature>
<keyword evidence="5" id="KW-0677">Repeat</keyword>
<name>A0A137P8I7_CONC2</name>
<comment type="subcellular location">
    <subcellularLocation>
        <location evidence="1">Nucleus</location>
    </subcellularLocation>
</comment>
<dbReference type="GO" id="GO:0045292">
    <property type="term" value="P:mRNA cis splicing, via spliceosome"/>
    <property type="evidence" value="ECO:0007669"/>
    <property type="project" value="EnsemblFungi"/>
</dbReference>
<evidence type="ECO:0000313" key="12">
    <source>
        <dbReference type="Proteomes" id="UP000070444"/>
    </source>
</evidence>
<evidence type="ECO:0000256" key="3">
    <source>
        <dbReference type="ARBA" id="ARBA00022664"/>
    </source>
</evidence>
<feature type="region of interest" description="Disordered" evidence="10">
    <location>
        <begin position="180"/>
        <end position="211"/>
    </location>
</feature>
<dbReference type="PROSITE" id="PS00678">
    <property type="entry name" value="WD_REPEATS_1"/>
    <property type="match status" value="1"/>
</dbReference>
<evidence type="ECO:0000256" key="1">
    <source>
        <dbReference type="ARBA" id="ARBA00004123"/>
    </source>
</evidence>
<dbReference type="InterPro" id="IPR032847">
    <property type="entry name" value="PRPF17"/>
</dbReference>
<sequence length="555" mass="62661">MSEDNSNKKFKKFKLDIAPDVDLEDDSPFANLYSEGGTKEIQVNLPYDRMVALPKMEVPNPLLRTNQSKGLNLPSGHVDQQHFNDHTFEQQSRTFKVYGYAQDPSLTTQDNYGNLGRGQDGTGYVGDLEKYKEYGGLTTYDNVPKKVKHMPKPKRQAKGDSSILNGEGAYLGPWASYEEPAKDEDEEQVPLAAPTQTEPKVHKPIDDSLDGKETSIFHGSSEFDYLGRTYMHVPRDLDISLLGNPGEQKCFLPKGQIHTWEGHEKGVSKLEFFPGSGHLLLSCGMDGLAKLWDVYHDRELLRSYKGHTKAIRDIKFNNDGTRFLTAGYDRYLKLWDTETGKCLQSINVGKIPYCATFNPNPDRQHLVLAGCSDKKIVQYDLNTGEVVQEYDQHLGGVNSITFVDDNRRFVTTSDDKTLRVWEFDIPVVIKYIAEPYMHSMPSVSKHPSNKWLAAQSLDNQILIFSATDRVKQNNKKSFKGHITSGFACQPNFSPDGKYLISGDASGSLWVWDWQTTKILKKIKAHDNALITCAWHPQETSKIATGSWDGSIKFWD</sequence>
<reference evidence="11 12" key="1">
    <citation type="journal article" date="2015" name="Genome Biol. Evol.">
        <title>Phylogenomic analyses indicate that early fungi evolved digesting cell walls of algal ancestors of land plants.</title>
        <authorList>
            <person name="Chang Y."/>
            <person name="Wang S."/>
            <person name="Sekimoto S."/>
            <person name="Aerts A.L."/>
            <person name="Choi C."/>
            <person name="Clum A."/>
            <person name="LaButti K.M."/>
            <person name="Lindquist E.A."/>
            <person name="Yee Ngan C."/>
            <person name="Ohm R.A."/>
            <person name="Salamov A.A."/>
            <person name="Grigoriev I.V."/>
            <person name="Spatafora J.W."/>
            <person name="Berbee M.L."/>
        </authorList>
    </citation>
    <scope>NUCLEOTIDE SEQUENCE [LARGE SCALE GENOMIC DNA]</scope>
    <source>
        <strain evidence="11 12">NRRL 28638</strain>
    </source>
</reference>
<dbReference type="CDD" id="cd00200">
    <property type="entry name" value="WD40"/>
    <property type="match status" value="1"/>
</dbReference>
<keyword evidence="2 9" id="KW-0853">WD repeat</keyword>
<dbReference type="InterPro" id="IPR019775">
    <property type="entry name" value="WD40_repeat_CS"/>
</dbReference>
<dbReference type="Gene3D" id="2.130.10.10">
    <property type="entry name" value="YVTN repeat-like/Quinoprotein amine dehydrogenase"/>
    <property type="match status" value="1"/>
</dbReference>
<feature type="repeat" description="WD" evidence="9">
    <location>
        <begin position="260"/>
        <end position="302"/>
    </location>
</feature>
<organism evidence="11 12">
    <name type="scientific">Conidiobolus coronatus (strain ATCC 28846 / CBS 209.66 / NRRL 28638)</name>
    <name type="common">Delacroixia coronata</name>
    <dbReference type="NCBI Taxonomy" id="796925"/>
    <lineage>
        <taxon>Eukaryota</taxon>
        <taxon>Fungi</taxon>
        <taxon>Fungi incertae sedis</taxon>
        <taxon>Zoopagomycota</taxon>
        <taxon>Entomophthoromycotina</taxon>
        <taxon>Entomophthoromycetes</taxon>
        <taxon>Entomophthorales</taxon>
        <taxon>Ancylistaceae</taxon>
        <taxon>Conidiobolus</taxon>
    </lineage>
</organism>
<keyword evidence="7" id="KW-0539">Nucleus</keyword>
<dbReference type="AlphaFoldDB" id="A0A137P8I7"/>
<protein>
    <recommendedName>
        <fullName evidence="8">Pre-mRNA-processing factor 17</fullName>
    </recommendedName>
</protein>
<evidence type="ECO:0000313" key="11">
    <source>
        <dbReference type="EMBL" id="KXN71315.1"/>
    </source>
</evidence>